<proteinExistence type="predicted"/>
<feature type="region of interest" description="Disordered" evidence="1">
    <location>
        <begin position="1"/>
        <end position="60"/>
    </location>
</feature>
<gene>
    <name evidence="2" type="ORF">SKAU_G00298850</name>
</gene>
<evidence type="ECO:0000313" key="3">
    <source>
        <dbReference type="Proteomes" id="UP001152622"/>
    </source>
</evidence>
<feature type="compositionally biased region" description="Basic and acidic residues" evidence="1">
    <location>
        <begin position="1"/>
        <end position="11"/>
    </location>
</feature>
<comment type="caution">
    <text evidence="2">The sequence shown here is derived from an EMBL/GenBank/DDBJ whole genome shotgun (WGS) entry which is preliminary data.</text>
</comment>
<accession>A0A9Q1EVE1</accession>
<sequence>MHYGIEEEGHFRTNAGDLRILRSNSTSAAGDTKTGRRVNPAKPKYSPYSKTTKPPSTLSVRLSKPISAQLISGSPDGRWGSAPSP</sequence>
<keyword evidence="3" id="KW-1185">Reference proteome</keyword>
<feature type="compositionally biased region" description="Polar residues" evidence="1">
    <location>
        <begin position="48"/>
        <end position="60"/>
    </location>
</feature>
<feature type="region of interest" description="Disordered" evidence="1">
    <location>
        <begin position="66"/>
        <end position="85"/>
    </location>
</feature>
<protein>
    <submittedName>
        <fullName evidence="2">Uncharacterized protein</fullName>
    </submittedName>
</protein>
<dbReference type="Proteomes" id="UP001152622">
    <property type="component" value="Chromosome 12"/>
</dbReference>
<evidence type="ECO:0000256" key="1">
    <source>
        <dbReference type="SAM" id="MobiDB-lite"/>
    </source>
</evidence>
<reference evidence="2" key="1">
    <citation type="journal article" date="2023" name="Science">
        <title>Genome structures resolve the early diversification of teleost fishes.</title>
        <authorList>
            <person name="Parey E."/>
            <person name="Louis A."/>
            <person name="Montfort J."/>
            <person name="Bouchez O."/>
            <person name="Roques C."/>
            <person name="Iampietro C."/>
            <person name="Lluch J."/>
            <person name="Castinel A."/>
            <person name="Donnadieu C."/>
            <person name="Desvignes T."/>
            <person name="Floi Bucao C."/>
            <person name="Jouanno E."/>
            <person name="Wen M."/>
            <person name="Mejri S."/>
            <person name="Dirks R."/>
            <person name="Jansen H."/>
            <person name="Henkel C."/>
            <person name="Chen W.J."/>
            <person name="Zahm M."/>
            <person name="Cabau C."/>
            <person name="Klopp C."/>
            <person name="Thompson A.W."/>
            <person name="Robinson-Rechavi M."/>
            <person name="Braasch I."/>
            <person name="Lecointre G."/>
            <person name="Bobe J."/>
            <person name="Postlethwait J.H."/>
            <person name="Berthelot C."/>
            <person name="Roest Crollius H."/>
            <person name="Guiguen Y."/>
        </authorList>
    </citation>
    <scope>NUCLEOTIDE SEQUENCE</scope>
    <source>
        <strain evidence="2">WJC10195</strain>
    </source>
</reference>
<dbReference type="EMBL" id="JAINUF010000012">
    <property type="protein sequence ID" value="KAJ8345692.1"/>
    <property type="molecule type" value="Genomic_DNA"/>
</dbReference>
<evidence type="ECO:0000313" key="2">
    <source>
        <dbReference type="EMBL" id="KAJ8345692.1"/>
    </source>
</evidence>
<name>A0A9Q1EVE1_SYNKA</name>
<organism evidence="2 3">
    <name type="scientific">Synaphobranchus kaupii</name>
    <name type="common">Kaup's arrowtooth eel</name>
    <dbReference type="NCBI Taxonomy" id="118154"/>
    <lineage>
        <taxon>Eukaryota</taxon>
        <taxon>Metazoa</taxon>
        <taxon>Chordata</taxon>
        <taxon>Craniata</taxon>
        <taxon>Vertebrata</taxon>
        <taxon>Euteleostomi</taxon>
        <taxon>Actinopterygii</taxon>
        <taxon>Neopterygii</taxon>
        <taxon>Teleostei</taxon>
        <taxon>Anguilliformes</taxon>
        <taxon>Synaphobranchidae</taxon>
        <taxon>Synaphobranchus</taxon>
    </lineage>
</organism>
<dbReference type="AlphaFoldDB" id="A0A9Q1EVE1"/>